<feature type="region of interest" description="Disordered" evidence="2">
    <location>
        <begin position="66"/>
        <end position="95"/>
    </location>
</feature>
<gene>
    <name evidence="4" type="ORF">GCM10014713_41350</name>
</gene>
<dbReference type="InterPro" id="IPR054612">
    <property type="entry name" value="Phage_capsid-like_C"/>
</dbReference>
<dbReference type="EMBL" id="BMQQ01000016">
    <property type="protein sequence ID" value="GGT43398.1"/>
    <property type="molecule type" value="Genomic_DNA"/>
</dbReference>
<evidence type="ECO:0000256" key="1">
    <source>
        <dbReference type="ARBA" id="ARBA00004328"/>
    </source>
</evidence>
<comment type="subcellular location">
    <subcellularLocation>
        <location evidence="1">Virion</location>
    </subcellularLocation>
</comment>
<evidence type="ECO:0000313" key="5">
    <source>
        <dbReference type="Proteomes" id="UP000619486"/>
    </source>
</evidence>
<dbReference type="RefSeq" id="WP_189203026.1">
    <property type="nucleotide sequence ID" value="NZ_BMQQ01000016.1"/>
</dbReference>
<protein>
    <submittedName>
        <fullName evidence="4">Phage capsid protein</fullName>
    </submittedName>
</protein>
<name>A0A918H7Z3_9ACTN</name>
<reference evidence="4" key="2">
    <citation type="submission" date="2020-09" db="EMBL/GenBank/DDBJ databases">
        <authorList>
            <person name="Sun Q."/>
            <person name="Ohkuma M."/>
        </authorList>
    </citation>
    <scope>NUCLEOTIDE SEQUENCE</scope>
    <source>
        <strain evidence="4">JCM 3172</strain>
    </source>
</reference>
<dbReference type="Pfam" id="PF05065">
    <property type="entry name" value="Phage_capsid"/>
    <property type="match status" value="1"/>
</dbReference>
<dbReference type="Gene3D" id="3.30.2320.10">
    <property type="entry name" value="hypothetical protein PF0899 domain"/>
    <property type="match status" value="1"/>
</dbReference>
<organism evidence="4 5">
    <name type="scientific">Streptomyces purpureus</name>
    <dbReference type="NCBI Taxonomy" id="1951"/>
    <lineage>
        <taxon>Bacteria</taxon>
        <taxon>Bacillati</taxon>
        <taxon>Actinomycetota</taxon>
        <taxon>Actinomycetes</taxon>
        <taxon>Kitasatosporales</taxon>
        <taxon>Streptomycetaceae</taxon>
        <taxon>Streptomyces</taxon>
    </lineage>
</organism>
<dbReference type="SUPFAM" id="SSF56563">
    <property type="entry name" value="Major capsid protein gp5"/>
    <property type="match status" value="1"/>
</dbReference>
<dbReference type="InterPro" id="IPR024455">
    <property type="entry name" value="Phage_capsid"/>
</dbReference>
<dbReference type="Gene3D" id="3.30.2400.10">
    <property type="entry name" value="Major capsid protein gp5"/>
    <property type="match status" value="1"/>
</dbReference>
<evidence type="ECO:0000313" key="4">
    <source>
        <dbReference type="EMBL" id="GGT43398.1"/>
    </source>
</evidence>
<feature type="domain" description="Phage capsid-like C-terminal" evidence="3">
    <location>
        <begin position="131"/>
        <end position="409"/>
    </location>
</feature>
<dbReference type="AlphaFoldDB" id="A0A918H7Z3"/>
<accession>A0A918H7Z3</accession>
<comment type="caution">
    <text evidence="4">The sequence shown here is derived from an EMBL/GenBank/DDBJ whole genome shotgun (WGS) entry which is preliminary data.</text>
</comment>
<proteinExistence type="predicted"/>
<dbReference type="Proteomes" id="UP000619486">
    <property type="component" value="Unassembled WGS sequence"/>
</dbReference>
<evidence type="ECO:0000259" key="3">
    <source>
        <dbReference type="Pfam" id="PF05065"/>
    </source>
</evidence>
<evidence type="ECO:0000256" key="2">
    <source>
        <dbReference type="SAM" id="MobiDB-lite"/>
    </source>
</evidence>
<sequence length="421" mass="44098">MSEVAKKLRERRLNVWEQAKELADRAADENRAFSGEEEKTWVALNSELDALDVRIKAVLDGEQRAKDAEDAMSALRGEPRNRQGDGKGGPDTGANAELRQFLRGEGPRAIDVNPTGPVNFRDLSKLSSGAGGATVPTSFYDRLVAHLIETSAILQAGATVLNTASGEVIQVPKTTAHSSAAIVTEAGSIGESDPAFGQVSLGAYKYGTLIQVSRELLTDTGVDLEGYLAMQAGRALGNAFGAHAITGDGSSKPRGVVTDASAGATGPNAATPVGGFGDQSNAGEGADLLITLFHSVISPYRMSSACRWMMADGTAGAVRKIKTTEGQYIWQPSVIAGQPDTILGKPVLTDPNVPAIGASAESVLFGDFSQYFVRLAGGVRFERSDEFAFGNDLVTFRALMRADAALVDLTGAIKTFTGGTA</sequence>
<keyword evidence="5" id="KW-1185">Reference proteome</keyword>
<reference evidence="4" key="1">
    <citation type="journal article" date="2014" name="Int. J. Syst. Evol. Microbiol.">
        <title>Complete genome sequence of Corynebacterium casei LMG S-19264T (=DSM 44701T), isolated from a smear-ripened cheese.</title>
        <authorList>
            <consortium name="US DOE Joint Genome Institute (JGI-PGF)"/>
            <person name="Walter F."/>
            <person name="Albersmeier A."/>
            <person name="Kalinowski J."/>
            <person name="Ruckert C."/>
        </authorList>
    </citation>
    <scope>NUCLEOTIDE SEQUENCE</scope>
    <source>
        <strain evidence="4">JCM 3172</strain>
    </source>
</reference>
<dbReference type="NCBIfam" id="TIGR01554">
    <property type="entry name" value="major_cap_HK97"/>
    <property type="match status" value="1"/>
</dbReference>